<feature type="signal peptide" evidence="3">
    <location>
        <begin position="1"/>
        <end position="28"/>
    </location>
</feature>
<dbReference type="SMART" id="SM00636">
    <property type="entry name" value="Glyco_18"/>
    <property type="match status" value="1"/>
</dbReference>
<evidence type="ECO:0000256" key="2">
    <source>
        <dbReference type="SAM" id="MobiDB-lite"/>
    </source>
</evidence>
<organism evidence="5 6">
    <name type="scientific">Neodothiora populina</name>
    <dbReference type="NCBI Taxonomy" id="2781224"/>
    <lineage>
        <taxon>Eukaryota</taxon>
        <taxon>Fungi</taxon>
        <taxon>Dikarya</taxon>
        <taxon>Ascomycota</taxon>
        <taxon>Pezizomycotina</taxon>
        <taxon>Dothideomycetes</taxon>
        <taxon>Dothideomycetidae</taxon>
        <taxon>Dothideales</taxon>
        <taxon>Dothioraceae</taxon>
        <taxon>Neodothiora</taxon>
    </lineage>
</organism>
<proteinExistence type="predicted"/>
<protein>
    <recommendedName>
        <fullName evidence="1">chitinase</fullName>
        <ecNumber evidence="1">3.2.1.14</ecNumber>
    </recommendedName>
</protein>
<evidence type="ECO:0000313" key="6">
    <source>
        <dbReference type="Proteomes" id="UP001562354"/>
    </source>
</evidence>
<dbReference type="RefSeq" id="XP_069201701.1">
    <property type="nucleotide sequence ID" value="XM_069341616.1"/>
</dbReference>
<name>A0ABR3PH09_9PEZI</name>
<reference evidence="5 6" key="1">
    <citation type="submission" date="2024-07" db="EMBL/GenBank/DDBJ databases">
        <title>Draft sequence of the Neodothiora populina.</title>
        <authorList>
            <person name="Drown D.D."/>
            <person name="Schuette U.S."/>
            <person name="Buechlein A.B."/>
            <person name="Rusch D.R."/>
            <person name="Winton L.W."/>
            <person name="Adams G.A."/>
        </authorList>
    </citation>
    <scope>NUCLEOTIDE SEQUENCE [LARGE SCALE GENOMIC DNA]</scope>
    <source>
        <strain evidence="5 6">CPC 39397</strain>
    </source>
</reference>
<accession>A0ABR3PH09</accession>
<dbReference type="InterPro" id="IPR017853">
    <property type="entry name" value="GH"/>
</dbReference>
<keyword evidence="6" id="KW-1185">Reference proteome</keyword>
<evidence type="ECO:0000259" key="4">
    <source>
        <dbReference type="PROSITE" id="PS51910"/>
    </source>
</evidence>
<dbReference type="EC" id="3.2.1.14" evidence="1"/>
<evidence type="ECO:0000256" key="1">
    <source>
        <dbReference type="ARBA" id="ARBA00012729"/>
    </source>
</evidence>
<dbReference type="InterPro" id="IPR050314">
    <property type="entry name" value="Glycosyl_Hydrlase_18"/>
</dbReference>
<feature type="domain" description="GH18" evidence="4">
    <location>
        <begin position="28"/>
        <end position="384"/>
    </location>
</feature>
<evidence type="ECO:0000256" key="3">
    <source>
        <dbReference type="SAM" id="SignalP"/>
    </source>
</evidence>
<comment type="caution">
    <text evidence="5">The sequence shown here is derived from an EMBL/GenBank/DDBJ whole genome shotgun (WGS) entry which is preliminary data.</text>
</comment>
<dbReference type="PANTHER" id="PTHR11177:SF378">
    <property type="entry name" value="CHITINASE"/>
    <property type="match status" value="1"/>
</dbReference>
<dbReference type="Proteomes" id="UP001562354">
    <property type="component" value="Unassembled WGS sequence"/>
</dbReference>
<dbReference type="PROSITE" id="PS51910">
    <property type="entry name" value="GH18_2"/>
    <property type="match status" value="1"/>
</dbReference>
<feature type="region of interest" description="Disordered" evidence="2">
    <location>
        <begin position="387"/>
        <end position="417"/>
    </location>
</feature>
<dbReference type="InterPro" id="IPR011583">
    <property type="entry name" value="Chitinase_II/V-like_cat"/>
</dbReference>
<dbReference type="Pfam" id="PF00704">
    <property type="entry name" value="Glyco_hydro_18"/>
    <property type="match status" value="1"/>
</dbReference>
<dbReference type="PANTHER" id="PTHR11177">
    <property type="entry name" value="CHITINASE"/>
    <property type="match status" value="1"/>
</dbReference>
<dbReference type="EMBL" id="JBFMKM010000007">
    <property type="protein sequence ID" value="KAL1305428.1"/>
    <property type="molecule type" value="Genomic_DNA"/>
</dbReference>
<evidence type="ECO:0000313" key="5">
    <source>
        <dbReference type="EMBL" id="KAL1305428.1"/>
    </source>
</evidence>
<sequence>MSLGRRSDAMPLFVFILKLLGLAASTQAICLMYLTGQHQVVPEKRMVQDVSHVVLAFMQSETFNVINQDNWPLFTNVEATRQAFAEGTKIMIAIGGWGDTTGFEKAATNEKTRAIFAANVKAMIAATGADGVDIDWEYPGGNGEDYKKLPNTEKAWEIDAYVGLLATLREELGSHILISAAVPGLVRDMIAFTEANVPRIALYVDFLNIMTYDLMNRRDNITKHHAGITASLQAIDAYLSRGLPSRKANLGFAFYIKWFKTDPAAQCQMSPIGCHTALLEDPRTGADLGRAGAFSWHDEVPADLSTSFQRAMKDGKYDNEGGGRYFWDSEKNIFWSWETPESISAKYDEVAVKKDLGGTFAWGLGEDAPHWAHFRALASKVEKSYGRHEEPPVEKIWTSALPEKDSRSHKMPDKDEL</sequence>
<feature type="compositionally biased region" description="Basic and acidic residues" evidence="2">
    <location>
        <begin position="402"/>
        <end position="417"/>
    </location>
</feature>
<dbReference type="SUPFAM" id="SSF51445">
    <property type="entry name" value="(Trans)glycosidases"/>
    <property type="match status" value="1"/>
</dbReference>
<dbReference type="InterPro" id="IPR001223">
    <property type="entry name" value="Glyco_hydro18_cat"/>
</dbReference>
<feature type="chain" id="PRO_5046813099" description="chitinase" evidence="3">
    <location>
        <begin position="29"/>
        <end position="417"/>
    </location>
</feature>
<dbReference type="GeneID" id="95976015"/>
<gene>
    <name evidence="5" type="ORF">AAFC00_002313</name>
</gene>
<dbReference type="Gene3D" id="3.20.20.80">
    <property type="entry name" value="Glycosidases"/>
    <property type="match status" value="1"/>
</dbReference>
<keyword evidence="3" id="KW-0732">Signal</keyword>